<reference evidence="2 3" key="1">
    <citation type="submission" date="2014-03" db="EMBL/GenBank/DDBJ databases">
        <title>Draft Genome Sequence of Actibacterium mucosum KCTC 23349, a Marine Alphaproteobacterium with Complex Ionic Requirements Isolated from Mediterranean Seawater at Malvarrosa Beach, Valencia, Spain.</title>
        <authorList>
            <person name="Arahal D.R."/>
            <person name="Shao Z."/>
            <person name="Lai Q."/>
            <person name="Pujalte M.J."/>
        </authorList>
    </citation>
    <scope>NUCLEOTIDE SEQUENCE [LARGE SCALE GENOMIC DNA]</scope>
    <source>
        <strain evidence="2 3">KCTC 23349</strain>
    </source>
</reference>
<dbReference type="EMBL" id="JFKE01000001">
    <property type="protein sequence ID" value="KAJ57439.1"/>
    <property type="molecule type" value="Genomic_DNA"/>
</dbReference>
<dbReference type="InterPro" id="IPR002125">
    <property type="entry name" value="CMP_dCMP_dom"/>
</dbReference>
<dbReference type="Gene3D" id="3.40.140.10">
    <property type="entry name" value="Cytidine Deaminase, domain 2"/>
    <property type="match status" value="1"/>
</dbReference>
<dbReference type="GO" id="GO:0003824">
    <property type="term" value="F:catalytic activity"/>
    <property type="evidence" value="ECO:0007669"/>
    <property type="project" value="InterPro"/>
</dbReference>
<accession>A0A037ZMZ4</accession>
<dbReference type="STRING" id="1454373.ACMU_02745"/>
<sequence length="199" mass="21958">MIGVDAVLLGRLLDVIANDIVPLTREGVQTGNKVFGAALLRKSDLSLVLAETNNETANPLWHGEMQCLKTFYEMPAADRPATSDLIFLSTHEPCSLCLSAITWAGFDNFFYLFSHQDSRDSFAIPHDLNILREVFDVQPGGYRTQNAYWQSWSIRGEAQNAAPDVRAKLMAQIAEIEATYESLSGTYQDSKGAADIPLA</sequence>
<dbReference type="Proteomes" id="UP000026249">
    <property type="component" value="Unassembled WGS sequence"/>
</dbReference>
<proteinExistence type="predicted"/>
<feature type="domain" description="CMP/dCMP-type deaminase" evidence="1">
    <location>
        <begin position="29"/>
        <end position="111"/>
    </location>
</feature>
<comment type="caution">
    <text evidence="2">The sequence shown here is derived from an EMBL/GenBank/DDBJ whole genome shotgun (WGS) entry which is preliminary data.</text>
</comment>
<keyword evidence="3" id="KW-1185">Reference proteome</keyword>
<name>A0A037ZMZ4_9RHOB</name>
<dbReference type="InterPro" id="IPR016193">
    <property type="entry name" value="Cytidine_deaminase-like"/>
</dbReference>
<dbReference type="OrthoDB" id="7768233at2"/>
<evidence type="ECO:0000313" key="3">
    <source>
        <dbReference type="Proteomes" id="UP000026249"/>
    </source>
</evidence>
<evidence type="ECO:0000313" key="2">
    <source>
        <dbReference type="EMBL" id="KAJ57439.1"/>
    </source>
</evidence>
<protein>
    <submittedName>
        <fullName evidence="2">Cytidine deaminase</fullName>
    </submittedName>
</protein>
<dbReference type="RefSeq" id="WP_035255779.1">
    <property type="nucleotide sequence ID" value="NZ_JFKE01000001.1"/>
</dbReference>
<dbReference type="SUPFAM" id="SSF53927">
    <property type="entry name" value="Cytidine deaminase-like"/>
    <property type="match status" value="1"/>
</dbReference>
<organism evidence="2 3">
    <name type="scientific">Actibacterium mucosum KCTC 23349</name>
    <dbReference type="NCBI Taxonomy" id="1454373"/>
    <lineage>
        <taxon>Bacteria</taxon>
        <taxon>Pseudomonadati</taxon>
        <taxon>Pseudomonadota</taxon>
        <taxon>Alphaproteobacteria</taxon>
        <taxon>Rhodobacterales</taxon>
        <taxon>Roseobacteraceae</taxon>
        <taxon>Actibacterium</taxon>
    </lineage>
</organism>
<gene>
    <name evidence="2" type="ORF">ACMU_02745</name>
</gene>
<dbReference type="CDD" id="cd01285">
    <property type="entry name" value="nucleoside_deaminase"/>
    <property type="match status" value="1"/>
</dbReference>
<evidence type="ECO:0000259" key="1">
    <source>
        <dbReference type="Pfam" id="PF00383"/>
    </source>
</evidence>
<dbReference type="Pfam" id="PF00383">
    <property type="entry name" value="dCMP_cyt_deam_1"/>
    <property type="match status" value="1"/>
</dbReference>
<dbReference type="AlphaFoldDB" id="A0A037ZMZ4"/>